<dbReference type="AlphaFoldDB" id="A0AAN7NZJ5"/>
<gene>
    <name evidence="2" type="ORF">RN001_015872</name>
</gene>
<dbReference type="PANTHER" id="PTHR33327">
    <property type="entry name" value="ENDONUCLEASE"/>
    <property type="match status" value="1"/>
</dbReference>
<dbReference type="EMBL" id="JARPUR010000008">
    <property type="protein sequence ID" value="KAK4871748.1"/>
    <property type="molecule type" value="Genomic_DNA"/>
</dbReference>
<dbReference type="Proteomes" id="UP001353858">
    <property type="component" value="Unassembled WGS sequence"/>
</dbReference>
<evidence type="ECO:0000313" key="2">
    <source>
        <dbReference type="EMBL" id="KAK4871748.1"/>
    </source>
</evidence>
<proteinExistence type="predicted"/>
<name>A0AAN7NZJ5_9COLE</name>
<dbReference type="InterPro" id="IPR055469">
    <property type="entry name" value="DUF7041"/>
</dbReference>
<protein>
    <recommendedName>
        <fullName evidence="1">DUF7041 domain-containing protein</fullName>
    </recommendedName>
</protein>
<organism evidence="2 3">
    <name type="scientific">Aquatica leii</name>
    <dbReference type="NCBI Taxonomy" id="1421715"/>
    <lineage>
        <taxon>Eukaryota</taxon>
        <taxon>Metazoa</taxon>
        <taxon>Ecdysozoa</taxon>
        <taxon>Arthropoda</taxon>
        <taxon>Hexapoda</taxon>
        <taxon>Insecta</taxon>
        <taxon>Pterygota</taxon>
        <taxon>Neoptera</taxon>
        <taxon>Endopterygota</taxon>
        <taxon>Coleoptera</taxon>
        <taxon>Polyphaga</taxon>
        <taxon>Elateriformia</taxon>
        <taxon>Elateroidea</taxon>
        <taxon>Lampyridae</taxon>
        <taxon>Luciolinae</taxon>
        <taxon>Aquatica</taxon>
    </lineage>
</organism>
<keyword evidence="3" id="KW-1185">Reference proteome</keyword>
<accession>A0AAN7NZJ5</accession>
<dbReference type="PANTHER" id="PTHR33327:SF3">
    <property type="entry name" value="RNA-DIRECTED DNA POLYMERASE"/>
    <property type="match status" value="1"/>
</dbReference>
<sequence>MDNSSDNLVNQEPKTSTEVNEIRHIKLPCFWQKRPSLWFAQVDAQFYQFGVRADTTKYYTVVAALDSNVLQQVADVIENPPATDKYEALKCQLIARFTDSQEKQLRTLLTDLELGDRQPSQLLREMKALAGNKIDEEVLRTLWLQRMPSQI</sequence>
<comment type="caution">
    <text evidence="2">The sequence shown here is derived from an EMBL/GenBank/DDBJ whole genome shotgun (WGS) entry which is preliminary data.</text>
</comment>
<evidence type="ECO:0000313" key="3">
    <source>
        <dbReference type="Proteomes" id="UP001353858"/>
    </source>
</evidence>
<dbReference type="Pfam" id="PF23055">
    <property type="entry name" value="DUF7041"/>
    <property type="match status" value="1"/>
</dbReference>
<evidence type="ECO:0000259" key="1">
    <source>
        <dbReference type="Pfam" id="PF23055"/>
    </source>
</evidence>
<reference evidence="3" key="1">
    <citation type="submission" date="2023-01" db="EMBL/GenBank/DDBJ databases">
        <title>Key to firefly adult light organ development and bioluminescence: homeobox transcription factors regulate luciferase expression and transportation to peroxisome.</title>
        <authorList>
            <person name="Fu X."/>
        </authorList>
    </citation>
    <scope>NUCLEOTIDE SEQUENCE [LARGE SCALE GENOMIC DNA]</scope>
</reference>
<feature type="domain" description="DUF7041" evidence="1">
    <location>
        <begin position="27"/>
        <end position="110"/>
    </location>
</feature>